<evidence type="ECO:0000256" key="3">
    <source>
        <dbReference type="ARBA" id="ARBA00023014"/>
    </source>
</evidence>
<dbReference type="PANTHER" id="PTHR43432:SF3">
    <property type="entry name" value="SLR0285 PROTEIN"/>
    <property type="match status" value="1"/>
</dbReference>
<reference evidence="6 7" key="1">
    <citation type="submission" date="2016-10" db="EMBL/GenBank/DDBJ databases">
        <authorList>
            <person name="de Groot N.N."/>
        </authorList>
    </citation>
    <scope>NUCLEOTIDE SEQUENCE [LARGE SCALE GENOMIC DNA]</scope>
    <source>
        <strain evidence="6 7">CGMCC 1.7054</strain>
    </source>
</reference>
<dbReference type="NCBIfam" id="NF038135">
    <property type="entry name" value="rSAM_Rv2578c"/>
    <property type="match status" value="1"/>
</dbReference>
<keyword evidence="6" id="KW-0456">Lyase</keyword>
<accession>A0A1I7MF67</accession>
<sequence>MCSNQSMRWEAQTLQAGSGTEQDGGGTPAAPAALLPLSGLQRSITTPDFAGTVFHEVVAKSALNKVPESSSMPFRWTVNPYRGCTHACRYCYARGTHTYLDLDAGEDFDQQIVVKVNAPELLRRELSRPTWRHEPVALGTNTDPYQRAEGRYRLMPGIISALADTGTPFSLLTKGTLLSRDIPLLASAARQVPVQVSVSLALLDPVLAQAVEPGTPSPAARLRLIEKLASAGAVVTVMAMPLLPWLTDSDSAVDHLMSAVASAGAQSALAGALHLRPGAREWYLSWISEQHPQLLDGYRQLYRHGSYAPASYRRALARRTAQIIRRHGLDRHGAHRLTEPDGTAPSAALTREQDALPVQRPAPRDAVGASTRQLALF</sequence>
<dbReference type="Gene3D" id="3.80.30.30">
    <property type="match status" value="1"/>
</dbReference>
<keyword evidence="3" id="KW-0411">Iron-sulfur</keyword>
<dbReference type="PANTHER" id="PTHR43432">
    <property type="entry name" value="SLR0285 PROTEIN"/>
    <property type="match status" value="1"/>
</dbReference>
<protein>
    <submittedName>
        <fullName evidence="6">DNA repair photolyase</fullName>
    </submittedName>
</protein>
<evidence type="ECO:0000256" key="2">
    <source>
        <dbReference type="ARBA" id="ARBA00023004"/>
    </source>
</evidence>
<dbReference type="SFLD" id="SFLDG01084">
    <property type="entry name" value="Uncharacterised_Radical_SAM_Su"/>
    <property type="match status" value="1"/>
</dbReference>
<keyword evidence="7" id="KW-1185">Reference proteome</keyword>
<dbReference type="CDD" id="cd01335">
    <property type="entry name" value="Radical_SAM"/>
    <property type="match status" value="1"/>
</dbReference>
<evidence type="ECO:0000256" key="4">
    <source>
        <dbReference type="SAM" id="MobiDB-lite"/>
    </source>
</evidence>
<dbReference type="GO" id="GO:0046872">
    <property type="term" value="F:metal ion binding"/>
    <property type="evidence" value="ECO:0007669"/>
    <property type="project" value="UniProtKB-KW"/>
</dbReference>
<dbReference type="GO" id="GO:0016829">
    <property type="term" value="F:lyase activity"/>
    <property type="evidence" value="ECO:0007669"/>
    <property type="project" value="UniProtKB-KW"/>
</dbReference>
<name>A0A1I7MF67_9MICC</name>
<dbReference type="InterPro" id="IPR007197">
    <property type="entry name" value="rSAM"/>
</dbReference>
<feature type="region of interest" description="Disordered" evidence="4">
    <location>
        <begin position="12"/>
        <end position="32"/>
    </location>
</feature>
<dbReference type="SUPFAM" id="SSF102114">
    <property type="entry name" value="Radical SAM enzymes"/>
    <property type="match status" value="1"/>
</dbReference>
<gene>
    <name evidence="6" type="ORF">SAMN04487966_101452</name>
</gene>
<evidence type="ECO:0000259" key="5">
    <source>
        <dbReference type="PROSITE" id="PS51918"/>
    </source>
</evidence>
<feature type="compositionally biased region" description="Polar residues" evidence="4">
    <location>
        <begin position="12"/>
        <end position="21"/>
    </location>
</feature>
<evidence type="ECO:0000256" key="1">
    <source>
        <dbReference type="ARBA" id="ARBA00022723"/>
    </source>
</evidence>
<dbReference type="SFLD" id="SFLDS00029">
    <property type="entry name" value="Radical_SAM"/>
    <property type="match status" value="1"/>
</dbReference>
<dbReference type="EMBL" id="FPCG01000001">
    <property type="protein sequence ID" value="SFV20572.1"/>
    <property type="molecule type" value="Genomic_DNA"/>
</dbReference>
<feature type="domain" description="Radical SAM core" evidence="5">
    <location>
        <begin position="70"/>
        <end position="308"/>
    </location>
</feature>
<dbReference type="STRING" id="574650.SAMN04487966_101452"/>
<dbReference type="Proteomes" id="UP000198881">
    <property type="component" value="Unassembled WGS sequence"/>
</dbReference>
<keyword evidence="2" id="KW-0408">Iron</keyword>
<organism evidence="6 7">
    <name type="scientific">Micrococcus terreus</name>
    <dbReference type="NCBI Taxonomy" id="574650"/>
    <lineage>
        <taxon>Bacteria</taxon>
        <taxon>Bacillati</taxon>
        <taxon>Actinomycetota</taxon>
        <taxon>Actinomycetes</taxon>
        <taxon>Micrococcales</taxon>
        <taxon>Micrococcaceae</taxon>
        <taxon>Micrococcus</taxon>
    </lineage>
</organism>
<dbReference type="Pfam" id="PF04055">
    <property type="entry name" value="Radical_SAM"/>
    <property type="match status" value="1"/>
</dbReference>
<evidence type="ECO:0000313" key="6">
    <source>
        <dbReference type="EMBL" id="SFV20572.1"/>
    </source>
</evidence>
<proteinExistence type="predicted"/>
<dbReference type="GO" id="GO:0051536">
    <property type="term" value="F:iron-sulfur cluster binding"/>
    <property type="evidence" value="ECO:0007669"/>
    <property type="project" value="UniProtKB-KW"/>
</dbReference>
<dbReference type="InterPro" id="IPR040086">
    <property type="entry name" value="MJ0683-like"/>
</dbReference>
<keyword evidence="1" id="KW-0479">Metal-binding</keyword>
<dbReference type="PROSITE" id="PS51918">
    <property type="entry name" value="RADICAL_SAM"/>
    <property type="match status" value="1"/>
</dbReference>
<evidence type="ECO:0000313" key="7">
    <source>
        <dbReference type="Proteomes" id="UP000198881"/>
    </source>
</evidence>
<dbReference type="AlphaFoldDB" id="A0A1I7MF67"/>
<dbReference type="InterPro" id="IPR058240">
    <property type="entry name" value="rSAM_sf"/>
</dbReference>